<dbReference type="GO" id="GO:0000976">
    <property type="term" value="F:transcription cis-regulatory region binding"/>
    <property type="evidence" value="ECO:0007669"/>
    <property type="project" value="TreeGrafter"/>
</dbReference>
<organism evidence="6">
    <name type="scientific">marine metagenome</name>
    <dbReference type="NCBI Taxonomy" id="408172"/>
    <lineage>
        <taxon>unclassified sequences</taxon>
        <taxon>metagenomes</taxon>
        <taxon>ecological metagenomes</taxon>
    </lineage>
</organism>
<proteinExistence type="inferred from homology"/>
<dbReference type="InterPro" id="IPR005119">
    <property type="entry name" value="LysR_subst-bd"/>
</dbReference>
<dbReference type="Gene3D" id="1.10.10.10">
    <property type="entry name" value="Winged helix-like DNA-binding domain superfamily/Winged helix DNA-binding domain"/>
    <property type="match status" value="1"/>
</dbReference>
<gene>
    <name evidence="6" type="ORF">METZ01_LOCUS25437</name>
</gene>
<protein>
    <recommendedName>
        <fullName evidence="5">HTH lysR-type domain-containing protein</fullName>
    </recommendedName>
</protein>
<dbReference type="Gene3D" id="3.40.190.10">
    <property type="entry name" value="Periplasmic binding protein-like II"/>
    <property type="match status" value="2"/>
</dbReference>
<dbReference type="PANTHER" id="PTHR30126">
    <property type="entry name" value="HTH-TYPE TRANSCRIPTIONAL REGULATOR"/>
    <property type="match status" value="1"/>
</dbReference>
<evidence type="ECO:0000256" key="1">
    <source>
        <dbReference type="ARBA" id="ARBA00009437"/>
    </source>
</evidence>
<dbReference type="InterPro" id="IPR036390">
    <property type="entry name" value="WH_DNA-bd_sf"/>
</dbReference>
<feature type="domain" description="HTH lysR-type" evidence="5">
    <location>
        <begin position="11"/>
        <end position="68"/>
    </location>
</feature>
<evidence type="ECO:0000313" key="6">
    <source>
        <dbReference type="EMBL" id="SUZ72583.1"/>
    </source>
</evidence>
<dbReference type="SUPFAM" id="SSF53850">
    <property type="entry name" value="Periplasmic binding protein-like II"/>
    <property type="match status" value="1"/>
</dbReference>
<evidence type="ECO:0000259" key="5">
    <source>
        <dbReference type="PROSITE" id="PS50931"/>
    </source>
</evidence>
<dbReference type="EMBL" id="UINC01001150">
    <property type="protein sequence ID" value="SUZ72583.1"/>
    <property type="molecule type" value="Genomic_DNA"/>
</dbReference>
<accession>A0A381Q4P7</accession>
<dbReference type="InterPro" id="IPR036388">
    <property type="entry name" value="WH-like_DNA-bd_sf"/>
</dbReference>
<comment type="similarity">
    <text evidence="1">Belongs to the LysR transcriptional regulatory family.</text>
</comment>
<evidence type="ECO:0000256" key="4">
    <source>
        <dbReference type="ARBA" id="ARBA00023163"/>
    </source>
</evidence>
<dbReference type="PANTHER" id="PTHR30126:SF40">
    <property type="entry name" value="HTH-TYPE TRANSCRIPTIONAL REGULATOR GLTR"/>
    <property type="match status" value="1"/>
</dbReference>
<evidence type="ECO:0000256" key="3">
    <source>
        <dbReference type="ARBA" id="ARBA00023125"/>
    </source>
</evidence>
<sequence length="301" mass="32890">MSSSRPRLPDVSVTQLEYLVAVHQSNTWADAANLLGVSQSALSQGLAELQRRLGIEIFGWDGRRRVPLETAQHVIEHAQRILAQTGDLAAWAERVRAGSAGKVRVGMIDAAAVDHFGETLREFRENRPELDLHVTVGPSSHLLQGLSTGDLDLAICVQPDDPGVANVPLLKEKLFVYGPPGVHRSQPALWGPWVTFPQGSLTRNLIEKTLRSLGAPFEVVAESNQPEVLSEMVLIGMGWTVLPRIQAERPPASLTAIHTTPLLERTLVVAARQTGPANPAAIELTEEFQRHARLISRSPRN</sequence>
<dbReference type="CDD" id="cd05466">
    <property type="entry name" value="PBP2_LTTR_substrate"/>
    <property type="match status" value="1"/>
</dbReference>
<dbReference type="InterPro" id="IPR000847">
    <property type="entry name" value="LysR_HTH_N"/>
</dbReference>
<dbReference type="AlphaFoldDB" id="A0A381Q4P7"/>
<reference evidence="6" key="1">
    <citation type="submission" date="2018-05" db="EMBL/GenBank/DDBJ databases">
        <authorList>
            <person name="Lanie J.A."/>
            <person name="Ng W.-L."/>
            <person name="Kazmierczak K.M."/>
            <person name="Andrzejewski T.M."/>
            <person name="Davidsen T.M."/>
            <person name="Wayne K.J."/>
            <person name="Tettelin H."/>
            <person name="Glass J.I."/>
            <person name="Rusch D."/>
            <person name="Podicherti R."/>
            <person name="Tsui H.-C.T."/>
            <person name="Winkler M.E."/>
        </authorList>
    </citation>
    <scope>NUCLEOTIDE SEQUENCE</scope>
</reference>
<dbReference type="Pfam" id="PF03466">
    <property type="entry name" value="LysR_substrate"/>
    <property type="match status" value="1"/>
</dbReference>
<keyword evidence="3" id="KW-0238">DNA-binding</keyword>
<dbReference type="SUPFAM" id="SSF46785">
    <property type="entry name" value="Winged helix' DNA-binding domain"/>
    <property type="match status" value="1"/>
</dbReference>
<dbReference type="GO" id="GO:0003700">
    <property type="term" value="F:DNA-binding transcription factor activity"/>
    <property type="evidence" value="ECO:0007669"/>
    <property type="project" value="InterPro"/>
</dbReference>
<keyword evidence="4" id="KW-0804">Transcription</keyword>
<evidence type="ECO:0000256" key="2">
    <source>
        <dbReference type="ARBA" id="ARBA00023015"/>
    </source>
</evidence>
<dbReference type="Pfam" id="PF00126">
    <property type="entry name" value="HTH_1"/>
    <property type="match status" value="1"/>
</dbReference>
<name>A0A381Q4P7_9ZZZZ</name>
<keyword evidence="2" id="KW-0805">Transcription regulation</keyword>
<dbReference type="PROSITE" id="PS50931">
    <property type="entry name" value="HTH_LYSR"/>
    <property type="match status" value="1"/>
</dbReference>